<comment type="caution">
    <text evidence="11">The sequence shown here is derived from an EMBL/GenBank/DDBJ whole genome shotgun (WGS) entry which is preliminary data.</text>
</comment>
<dbReference type="InterPro" id="IPR006311">
    <property type="entry name" value="TAT_signal"/>
</dbReference>
<keyword evidence="12" id="KW-1185">Reference proteome</keyword>
<evidence type="ECO:0000256" key="3">
    <source>
        <dbReference type="ARBA" id="ARBA00012018"/>
    </source>
</evidence>
<evidence type="ECO:0000256" key="5">
    <source>
        <dbReference type="ARBA" id="ARBA00022525"/>
    </source>
</evidence>
<evidence type="ECO:0000256" key="9">
    <source>
        <dbReference type="SAM" id="MobiDB-lite"/>
    </source>
</evidence>
<dbReference type="EC" id="3.1.4.3" evidence="3"/>
<comment type="catalytic activity">
    <reaction evidence="8">
        <text>a 1,2-diacyl-sn-glycero-3-phosphocholine + H2O = phosphocholine + a 1,2-diacyl-sn-glycerol + H(+)</text>
        <dbReference type="Rhea" id="RHEA:10604"/>
        <dbReference type="ChEBI" id="CHEBI:15377"/>
        <dbReference type="ChEBI" id="CHEBI:15378"/>
        <dbReference type="ChEBI" id="CHEBI:17815"/>
        <dbReference type="ChEBI" id="CHEBI:57643"/>
        <dbReference type="ChEBI" id="CHEBI:295975"/>
        <dbReference type="EC" id="3.1.4.3"/>
    </reaction>
    <physiologicalReaction direction="left-to-right" evidence="8">
        <dbReference type="Rhea" id="RHEA:10605"/>
    </physiologicalReaction>
</comment>
<reference evidence="11 12" key="1">
    <citation type="submission" date="2018-07" db="EMBL/GenBank/DDBJ databases">
        <title>Genomic Encyclopedia of Type Strains, Phase IV (KMG-IV): sequencing the most valuable type-strain genomes for metagenomic binning, comparative biology and taxonomic classification.</title>
        <authorList>
            <person name="Goeker M."/>
        </authorList>
    </citation>
    <scope>NUCLEOTIDE SEQUENCE [LARGE SCALE GENOMIC DNA]</scope>
    <source>
        <strain evidence="11 12">DSM 44952</strain>
    </source>
</reference>
<dbReference type="EMBL" id="QQAZ01000006">
    <property type="protein sequence ID" value="RDI50056.1"/>
    <property type="molecule type" value="Genomic_DNA"/>
</dbReference>
<dbReference type="RefSeq" id="WP_068021707.1">
    <property type="nucleotide sequence ID" value="NZ_QQAZ01000006.1"/>
</dbReference>
<evidence type="ECO:0000313" key="12">
    <source>
        <dbReference type="Proteomes" id="UP000255355"/>
    </source>
</evidence>
<accession>A0A370H219</accession>
<evidence type="ECO:0000256" key="7">
    <source>
        <dbReference type="ARBA" id="ARBA00023026"/>
    </source>
</evidence>
<dbReference type="Pfam" id="PF05506">
    <property type="entry name" value="PLipase_C_C"/>
    <property type="match status" value="2"/>
</dbReference>
<dbReference type="InterPro" id="IPR007312">
    <property type="entry name" value="Phosphoesterase"/>
</dbReference>
<feature type="domain" description="Bacterial phospholipase C C-terminal" evidence="10">
    <location>
        <begin position="672"/>
        <end position="747"/>
    </location>
</feature>
<keyword evidence="4" id="KW-0134">Cell wall</keyword>
<feature type="compositionally biased region" description="Low complexity" evidence="9">
    <location>
        <begin position="832"/>
        <end position="855"/>
    </location>
</feature>
<feature type="compositionally biased region" description="Polar residues" evidence="9">
    <location>
        <begin position="820"/>
        <end position="831"/>
    </location>
</feature>
<feature type="region of interest" description="Disordered" evidence="9">
    <location>
        <begin position="816"/>
        <end position="855"/>
    </location>
</feature>
<comment type="similarity">
    <text evidence="2">Belongs to the bacterial phospholipase C family.</text>
</comment>
<evidence type="ECO:0000256" key="1">
    <source>
        <dbReference type="ARBA" id="ARBA00004191"/>
    </source>
</evidence>
<organism evidence="11 12">
    <name type="scientific">Nocardia mexicana</name>
    <dbReference type="NCBI Taxonomy" id="279262"/>
    <lineage>
        <taxon>Bacteria</taxon>
        <taxon>Bacillati</taxon>
        <taxon>Actinomycetota</taxon>
        <taxon>Actinomycetes</taxon>
        <taxon>Mycobacteriales</taxon>
        <taxon>Nocardiaceae</taxon>
        <taxon>Nocardia</taxon>
    </lineage>
</organism>
<dbReference type="GO" id="GO:0034480">
    <property type="term" value="F:phosphatidylcholine phospholipase C activity"/>
    <property type="evidence" value="ECO:0007669"/>
    <property type="project" value="UniProtKB-EC"/>
</dbReference>
<name>A0A370H219_9NOCA</name>
<evidence type="ECO:0000313" key="11">
    <source>
        <dbReference type="EMBL" id="RDI50056.1"/>
    </source>
</evidence>
<protein>
    <recommendedName>
        <fullName evidence="3">phospholipase C</fullName>
        <ecNumber evidence="3">3.1.4.3</ecNumber>
    </recommendedName>
</protein>
<dbReference type="Proteomes" id="UP000255355">
    <property type="component" value="Unassembled WGS sequence"/>
</dbReference>
<evidence type="ECO:0000256" key="8">
    <source>
        <dbReference type="ARBA" id="ARBA00048421"/>
    </source>
</evidence>
<dbReference type="OrthoDB" id="4181857at2"/>
<dbReference type="InterPro" id="IPR008475">
    <property type="entry name" value="PLipase_C_C"/>
</dbReference>
<sequence>MDRRGFLRGTAGATGIGALSLLPDSLIRAWAEPAPSGGLSNVEHVVILMQENRSFDHYYGTVAGVRGYGDLAALQLPGGRSVFHQPDGDGYVLPFATDLQNHEGCDHSSGGGHAAWADGRYDRWVAAKGARSMVHYDRGSLEFYHQLAEAFTIGDNYHCSLNGATDPNRLYLFTGAARNPLAMDNFASVLQETIFTSRELSSWMRSQPADAVAAGLAALLNGSTSLLPQSVVRAVEQAIGQPETNFLFALPAVQSTAAQRIVAEAVYGLPWTTYAERLQDRGVSWKVYQEWDNYGDNSLEYFATFRRVARESLKYTDFGDGVPFETFKAMYNQLRADPGAQRKHESALQRGLSELAPADRQLVERALLRAPTGTLAEKLRADVQSGALPKVSWIVLPFDQCEHPAMGPRNGQAVVRDVLDALCGNRDVWNKTVFILNYDENDGYFDHVPGPVPPPGTADEYLYGHNIGLGSRVPLLVVSPWSKQAVCSELFDHTSVLRFLEQVTGVEEPNISAWRRKMCGDLTATLDFGSSVAPVVPAAQPPAAQPDEGAPQPVPEMQRLPAQAAGSRTRIPLPYRPTARAEQRSGGIAITLGNDGTAATHFTVHPNAFAADYTPSRFDIDPGAAVTADFTATDGRYDYTVYGIDGFQRRFAGDLTAPGGALEVTATVTLRGARRISLEFTNSGATPVAFLVRSNAYRGDGPWRIEVPAAGSGSREWVLDTEDQGRGWYDLTVTADVDAGFLRRLRGYVDHGTRGVTADDAAPFDRLLLDRSIYESGRDLVVTYCVAGAVSAHRLAVYADPGVSLDVPRAEPVRALDLPNGNTRDQVTMPMTLSSPLPGSSTRPSSRGTSGSGGLAAAEPLPAGAYVVHHLDGTNKPLAQPVRFRVV</sequence>
<evidence type="ECO:0000256" key="6">
    <source>
        <dbReference type="ARBA" id="ARBA00022801"/>
    </source>
</evidence>
<keyword evidence="7" id="KW-0843">Virulence</keyword>
<dbReference type="STRING" id="1210089.GCA_001613165_04049"/>
<evidence type="ECO:0000259" key="10">
    <source>
        <dbReference type="Pfam" id="PF05506"/>
    </source>
</evidence>
<evidence type="ECO:0000256" key="2">
    <source>
        <dbReference type="ARBA" id="ARBA00009717"/>
    </source>
</evidence>
<dbReference type="Gene3D" id="3.40.720.10">
    <property type="entry name" value="Alkaline Phosphatase, subunit A"/>
    <property type="match status" value="2"/>
</dbReference>
<feature type="domain" description="Bacterial phospholipase C C-terminal" evidence="10">
    <location>
        <begin position="571"/>
        <end position="654"/>
    </location>
</feature>
<dbReference type="Pfam" id="PF04185">
    <property type="entry name" value="Phosphoesterase"/>
    <property type="match status" value="2"/>
</dbReference>
<dbReference type="PANTHER" id="PTHR31956:SF1">
    <property type="entry name" value="NON-SPECIFIC PHOSPHOLIPASE C1"/>
    <property type="match status" value="1"/>
</dbReference>
<evidence type="ECO:0000256" key="4">
    <source>
        <dbReference type="ARBA" id="ARBA00022512"/>
    </source>
</evidence>
<proteinExistence type="inferred from homology"/>
<dbReference type="AlphaFoldDB" id="A0A370H219"/>
<keyword evidence="5" id="KW-0964">Secreted</keyword>
<gene>
    <name evidence="11" type="ORF">DFR68_106494</name>
</gene>
<dbReference type="PROSITE" id="PS51318">
    <property type="entry name" value="TAT"/>
    <property type="match status" value="1"/>
</dbReference>
<dbReference type="GO" id="GO:0016042">
    <property type="term" value="P:lipid catabolic process"/>
    <property type="evidence" value="ECO:0007669"/>
    <property type="project" value="InterPro"/>
</dbReference>
<dbReference type="InterPro" id="IPR017850">
    <property type="entry name" value="Alkaline_phosphatase_core_sf"/>
</dbReference>
<dbReference type="PANTHER" id="PTHR31956">
    <property type="entry name" value="NON-SPECIFIC PHOSPHOLIPASE C4-RELATED"/>
    <property type="match status" value="1"/>
</dbReference>
<keyword evidence="6" id="KW-0378">Hydrolase</keyword>
<comment type="subcellular location">
    <subcellularLocation>
        <location evidence="1">Secreted</location>
        <location evidence="1">Cell wall</location>
    </subcellularLocation>
</comment>